<evidence type="ECO:0000313" key="3">
    <source>
        <dbReference type="Proteomes" id="UP000321026"/>
    </source>
</evidence>
<accession>A0A5C7J4W1</accession>
<reference evidence="2 3" key="1">
    <citation type="submission" date="2018-09" db="EMBL/GenBank/DDBJ databases">
        <title>Metagenome Assembled Genomes from an Advanced Water Purification Facility.</title>
        <authorList>
            <person name="Stamps B.W."/>
            <person name="Spear J.R."/>
        </authorList>
    </citation>
    <scope>NUCLEOTIDE SEQUENCE [LARGE SCALE GENOMIC DNA]</scope>
    <source>
        <strain evidence="2">Bin_63_2</strain>
    </source>
</reference>
<feature type="domain" description="Peptidase S74" evidence="1">
    <location>
        <begin position="1635"/>
        <end position="1726"/>
    </location>
</feature>
<dbReference type="EMBL" id="SSDS01000071">
    <property type="protein sequence ID" value="TXG76560.1"/>
    <property type="molecule type" value="Genomic_DNA"/>
</dbReference>
<proteinExistence type="predicted"/>
<dbReference type="InterPro" id="IPR030392">
    <property type="entry name" value="S74_ICA"/>
</dbReference>
<evidence type="ECO:0000259" key="1">
    <source>
        <dbReference type="PROSITE" id="PS51688"/>
    </source>
</evidence>
<feature type="non-terminal residue" evidence="2">
    <location>
        <position position="1790"/>
    </location>
</feature>
<protein>
    <submittedName>
        <fullName evidence="2">Tail fiber domain-containing protein</fullName>
    </submittedName>
</protein>
<dbReference type="Proteomes" id="UP000321026">
    <property type="component" value="Unassembled WGS sequence"/>
</dbReference>
<dbReference type="Pfam" id="PF13884">
    <property type="entry name" value="Peptidase_S74"/>
    <property type="match status" value="1"/>
</dbReference>
<comment type="caution">
    <text evidence="2">The sequence shown here is derived from an EMBL/GenBank/DDBJ whole genome shotgun (WGS) entry which is preliminary data.</text>
</comment>
<name>A0A5C7J4W1_9BACT</name>
<sequence>LFAAITASTTNLTALTASVTNGTIANASTTNLTVTNNAYFGGNTGIWNGSGNVGVGTTIPGEQLTLSAATDNAIQIKRTGGVNNPDYKLLLNDAGNYFAIGRTGIANDLVLQGGKVGIGTTTPYVKLDIYNSDQSSAAPSLRSFTPNGTYGHLFEVGNTGLKVLSKDNGTLTFGRTASSVGYGRLTGSSAGISFSTSPDDSTYTEWMNLSSSGVLGIGTSAQINASNTPALLNVLGKIVAGDANSTTGSTILEGRYGTGGALTVLGTEQSSGGPVLGYAVSPSTSAPGAFLSSYGLVPVSRSAVTVSDGIKFYVQGSTSSPIGTPLSLTEAMKIATNGNVGIGTTSPSSKLEVAGKVTVTGANIRLSNNYFLTSNTVAGVEVPLISRNTSDRVSIDGDGYGTIFGGNVGIGTTTPDHKLTIYDSDSNALLLDAASITTQRFARAGQIKWGFLNNHAGADYFGLYDYIRNDYVLTFKPNGDSYFKNGNVGIGTTSPSSKLDVWGDFRVGTSSTPTLFANTATGNVGVGISSPAATFQVGGAVSSGRYFQVDNVGRMTIRYDDNSLQNSITLRNSGVTTNAHGAAILAQLSDNAATGINAGRIGFLSENATTTFASTSADAAITFATAQDASLSERMRLTSAGSLHIGAGGTSTASLRISKVITGGTSAYSTFQDGVIQSDVTTDVSYNRTVASTAAASFTLPTLYHYNATQAAFGAGSTVTNQIGFFAENTLTGATNNYGFYGAIASSTGRYNLYMPGTAANYLAGSLGIGTANPTAILSVASSTAAGTTSIFSVSSSASLFNILANGNLGIGTTTPTRSLDVYGTGAWNGSGGIRVQGNNPGVEIADLASGNKWLIANGVNSSSDGFLGLAYDIDAAAHRIVVDGTGKVGIGSTAPGYKLTVNPATSYTGLNTGDGLQINGGTIGTAANLVLGLSGTNSNAIQSRDGTSSSYPLAINPFGGNVGIGTTSPRAKLSVANGNYNWELSPGASTTLEAINLADTNARVDTGFYTRNGDFTFNTASYSERMRITNAGNVGIGTSNPGDTRLRVTGSGEVFKVDDGSSPFFKVNTTTGYSTFDNGNVGIGTTTPSEKLEVNGFARINGVRVDPSIGLDQSTYFTLQPHLEGGTFPLTVLGGNAPTATTSNNTSTPFGTVAYNSGYGAYISDFIPVQPGETLYGEMWAMRQTGSSGTAGVMYMGVARYDKDKKPISTINALDYFVAYGETVPQNSTWTKYSGTKTLSTSHVPFEGSDGGPVRYVRAYIIQNYTSGTIPTYWAGAMIRRVSLTRDTGIARIAGNLMVGNAVERARLSVSGSVISSSIPLLGNYDGSTVAYLSNGDTNYGLLTGVLGTGDVWQQAQRTDGISTAYNLLLQPTGGNVGISTTTPSLARLVVDGGASTVAGLFSTQTDNQITLHSSNSWTGIRFDDGAVGDDFIWFNGSNSTFAIGGDGSNVSGKKLHIDGGTTIGVNYDAVSGPNDGLYVEGQTWLNGNVGIGTTTPGYSFSNVNFTRPIFGTSVRDWGGSTPSSNALVWGFGSYASGSGYAAAIYNDRNCIGTGCGNTLLVESHYGYANPTNPIFTVNTGGFGGDIFVVKGSGYAVLGNAVGVSDGNVLTLTDNNGSCTHNPGSSSEAVSCSSDERLKNTIRDTSLKALSYIDDFRIRDFKLNAETNGNDHVGVIAQEVLVTHPELVITGDDGLYKVTQPNPWVLVKGIQELSAAQSVSNETISLYPALEAVDAGTVVAFGSSTVAWEQATDSATSTQTYQISGVRKATDGYEAIGVISTKAGITLGG</sequence>
<evidence type="ECO:0000313" key="2">
    <source>
        <dbReference type="EMBL" id="TXG76560.1"/>
    </source>
</evidence>
<gene>
    <name evidence="2" type="ORF">E6Q11_04375</name>
</gene>
<dbReference type="PROSITE" id="PS51688">
    <property type="entry name" value="ICA"/>
    <property type="match status" value="1"/>
</dbReference>
<feature type="non-terminal residue" evidence="2">
    <location>
        <position position="1"/>
    </location>
</feature>
<organism evidence="2 3">
    <name type="scientific">Candidatus Dojkabacteria bacterium</name>
    <dbReference type="NCBI Taxonomy" id="2099670"/>
    <lineage>
        <taxon>Bacteria</taxon>
        <taxon>Candidatus Dojkabacteria</taxon>
    </lineage>
</organism>